<evidence type="ECO:0000256" key="1">
    <source>
        <dbReference type="ARBA" id="ARBA00010097"/>
    </source>
</evidence>
<dbReference type="InterPro" id="IPR051571">
    <property type="entry name" value="N-CoR_corepressor"/>
</dbReference>
<name>B0X7E8_CULQU</name>
<feature type="region of interest" description="Disordered" evidence="2">
    <location>
        <begin position="505"/>
        <end position="524"/>
    </location>
</feature>
<sequence>MGRGFWARAREVTIYHKINYVAPGSTLKVATYAAAAPAHYEYAAAVPGLTKYQYAAAAAYPQYQYAAYPQQHQIQHQQHQQQQQQQQPQYQVYQHHQTVQLPAASAIISTAPHPHQTVATLPAHQIQPGTTIYAAHQPAAFHYTLTQPAQHQQQHNYQQQQSAGHSGTFTYHQAVPVVHQAPIAAIGQVHHHQQQQQQQVVANQVIARVGQGFIKRFSWLIEVAPRSAEYPVVPTAAAPLYATASTSPNQFYHQPTNYGDPDTLINFNTSPRPTGFKPYNRKTHVKPVIEYDYDRDRFTSGEEPCEDDIYVYNPPSVDKKKKNGTSSFDRNLQTLIRTYGVATALLRASNQAGDKQKKKKPKQNGVNGDNTDRIQLIHPPSDGDKKLKAGKGGSSNGRKYYHYHYDHDHDDYHHGGDGYGYGRRGYDKHSYRRTLDPAYPVPLAAKQIVSTVPAPTLATPAHHQHHLKQLIPVTTATTTHHHGKGISYATFTQQANPASLGHLQQHYLQQQQHQQQQQQQQQHQPRYQVYSTVATPQKQTLVYGPAGQSSIPAAIYATAPTHLQLAAFQQHQQQQQQQQHQSVHYGTHLFQQQLAQYQQQPAYVAPLAKINYGQVQAQAVALQKGGGYYHQVQ</sequence>
<comment type="similarity">
    <text evidence="1">Belongs to the N-CoR nuclear receptor corepressors family.</text>
</comment>
<feature type="region of interest" description="Disordered" evidence="2">
    <location>
        <begin position="350"/>
        <end position="400"/>
    </location>
</feature>
<evidence type="ECO:0000313" key="4">
    <source>
        <dbReference type="EnsemblMetazoa" id="CPIJ015291-PA"/>
    </source>
</evidence>
<dbReference type="VEuPathDB" id="VectorBase:CPIJ015291"/>
<dbReference type="OrthoDB" id="7744032at2759"/>
<dbReference type="OMA" id="IHPPGES"/>
<dbReference type="eggNOG" id="ENOG502T8D1">
    <property type="taxonomic scope" value="Eukaryota"/>
</dbReference>
<reference evidence="4" key="2">
    <citation type="submission" date="2020-05" db="UniProtKB">
        <authorList>
            <consortium name="EnsemblMetazoa"/>
        </authorList>
    </citation>
    <scope>IDENTIFICATION</scope>
    <source>
        <strain evidence="4">JHB</strain>
    </source>
</reference>
<dbReference type="PANTHER" id="PTHR13992">
    <property type="entry name" value="NUCLEAR RECEPTOR CO-REPRESSOR RELATED NCOR"/>
    <property type="match status" value="1"/>
</dbReference>
<dbReference type="Proteomes" id="UP000002320">
    <property type="component" value="Unassembled WGS sequence"/>
</dbReference>
<dbReference type="AlphaFoldDB" id="B0X7E8"/>
<evidence type="ECO:0000313" key="3">
    <source>
        <dbReference type="EMBL" id="EDS41898.1"/>
    </source>
</evidence>
<evidence type="ECO:0000256" key="2">
    <source>
        <dbReference type="SAM" id="MobiDB-lite"/>
    </source>
</evidence>
<feature type="region of interest" description="Disordered" evidence="2">
    <location>
        <begin position="74"/>
        <end position="93"/>
    </location>
</feature>
<evidence type="ECO:0000313" key="5">
    <source>
        <dbReference type="Proteomes" id="UP000002320"/>
    </source>
</evidence>
<dbReference type="KEGG" id="cqu:CpipJ_CPIJ015291"/>
<dbReference type="EnsemblMetazoa" id="CPIJ015291-RA">
    <property type="protein sequence ID" value="CPIJ015291-PA"/>
    <property type="gene ID" value="CPIJ015291"/>
</dbReference>
<dbReference type="GO" id="GO:0034967">
    <property type="term" value="C:Set3 complex"/>
    <property type="evidence" value="ECO:0007669"/>
    <property type="project" value="TreeGrafter"/>
</dbReference>
<dbReference type="VEuPathDB" id="VectorBase:CQUJHB013847"/>
<protein>
    <submittedName>
        <fullName evidence="3 4">Uncharacterized protein</fullName>
    </submittedName>
</protein>
<dbReference type="HOGENOM" id="CLU_432290_0_0_1"/>
<gene>
    <name evidence="4" type="primary">6048691</name>
    <name evidence="3" type="ORF">CpipJ_CPIJ015291</name>
</gene>
<dbReference type="EMBL" id="DS232449">
    <property type="protein sequence ID" value="EDS41898.1"/>
    <property type="molecule type" value="Genomic_DNA"/>
</dbReference>
<dbReference type="InParanoid" id="B0X7E8"/>
<reference evidence="3" key="1">
    <citation type="submission" date="2007-03" db="EMBL/GenBank/DDBJ databases">
        <title>Annotation of Culex pipiens quinquefasciatus.</title>
        <authorList>
            <consortium name="The Broad Institute Genome Sequencing Platform"/>
            <person name="Atkinson P.W."/>
            <person name="Hemingway J."/>
            <person name="Christensen B.M."/>
            <person name="Higgs S."/>
            <person name="Kodira C."/>
            <person name="Hannick L."/>
            <person name="Megy K."/>
            <person name="O'Leary S."/>
            <person name="Pearson M."/>
            <person name="Haas B.J."/>
            <person name="Mauceli E."/>
            <person name="Wortman J.R."/>
            <person name="Lee N.H."/>
            <person name="Guigo R."/>
            <person name="Stanke M."/>
            <person name="Alvarado L."/>
            <person name="Amedeo P."/>
            <person name="Antoine C.H."/>
            <person name="Arensburger P."/>
            <person name="Bidwell S.L."/>
            <person name="Crawford M."/>
            <person name="Camaro F."/>
            <person name="Devon K."/>
            <person name="Engels R."/>
            <person name="Hammond M."/>
            <person name="Howarth C."/>
            <person name="Koehrsen M."/>
            <person name="Lawson D."/>
            <person name="Montgomery P."/>
            <person name="Nene V."/>
            <person name="Nusbaum C."/>
            <person name="Puiu D."/>
            <person name="Romero-Severson J."/>
            <person name="Severson D.W."/>
            <person name="Shumway M."/>
            <person name="Sisk P."/>
            <person name="Stolte C."/>
            <person name="Zeng Q."/>
            <person name="Eisenstadt E."/>
            <person name="Fraser-Liggett C."/>
            <person name="Strausberg R."/>
            <person name="Galagan J."/>
            <person name="Birren B."/>
            <person name="Collins F.H."/>
        </authorList>
    </citation>
    <scope>NUCLEOTIDE SEQUENCE [LARGE SCALE GENOMIC DNA]</scope>
    <source>
        <strain evidence="3">JHB</strain>
    </source>
</reference>
<feature type="region of interest" description="Disordered" evidence="2">
    <location>
        <begin position="304"/>
        <end position="326"/>
    </location>
</feature>
<proteinExistence type="inferred from homology"/>
<keyword evidence="5" id="KW-1185">Reference proteome</keyword>
<accession>B0X7E8</accession>
<dbReference type="PANTHER" id="PTHR13992:SF39">
    <property type="entry name" value="SMRTER, ISOFORM G"/>
    <property type="match status" value="1"/>
</dbReference>
<organism>
    <name type="scientific">Culex quinquefasciatus</name>
    <name type="common">Southern house mosquito</name>
    <name type="synonym">Culex pungens</name>
    <dbReference type="NCBI Taxonomy" id="7176"/>
    <lineage>
        <taxon>Eukaryota</taxon>
        <taxon>Metazoa</taxon>
        <taxon>Ecdysozoa</taxon>
        <taxon>Arthropoda</taxon>
        <taxon>Hexapoda</taxon>
        <taxon>Insecta</taxon>
        <taxon>Pterygota</taxon>
        <taxon>Neoptera</taxon>
        <taxon>Endopterygota</taxon>
        <taxon>Diptera</taxon>
        <taxon>Nematocera</taxon>
        <taxon>Culicoidea</taxon>
        <taxon>Culicidae</taxon>
        <taxon>Culicinae</taxon>
        <taxon>Culicini</taxon>
        <taxon>Culex</taxon>
        <taxon>Culex</taxon>
    </lineage>
</organism>
<dbReference type="GO" id="GO:0006357">
    <property type="term" value="P:regulation of transcription by RNA polymerase II"/>
    <property type="evidence" value="ECO:0007669"/>
    <property type="project" value="TreeGrafter"/>
</dbReference>